<dbReference type="Proteomes" id="UP000203302">
    <property type="component" value="Segment"/>
</dbReference>
<dbReference type="KEGG" id="vg:29069331"/>
<proteinExistence type="predicted"/>
<reference evidence="2" key="1">
    <citation type="submission" date="2016-06" db="EMBL/GenBank/DDBJ databases">
        <authorList>
            <person name="Berg J.A."/>
            <person name="Grossarth S.E."/>
            <person name="Jarvis T.M."/>
            <person name="Merrill B.D."/>
            <person name="Breakwell D.P."/>
            <person name="Hope S."/>
            <person name="Grose J.H."/>
        </authorList>
    </citation>
    <scope>NUCLEOTIDE SEQUENCE [LARGE SCALE GENOMIC DNA]</scope>
</reference>
<protein>
    <submittedName>
        <fullName evidence="1">Uncharacterized protein</fullName>
    </submittedName>
</protein>
<dbReference type="RefSeq" id="YP_009293177.1">
    <property type="nucleotide sequence ID" value="NC_031127.1"/>
</dbReference>
<organism evidence="1 2">
    <name type="scientific">Erwinia phage vB_EamM_Huxley</name>
    <dbReference type="NCBI Taxonomy" id="1883373"/>
    <lineage>
        <taxon>Viruses</taxon>
        <taxon>Duplodnaviria</taxon>
        <taxon>Heunggongvirae</taxon>
        <taxon>Uroviricota</taxon>
        <taxon>Caudoviricetes</taxon>
        <taxon>Chimalliviridae</taxon>
        <taxon>Machinavirus</taxon>
        <taxon>Machinavirus machina</taxon>
    </lineage>
</organism>
<accession>A0A1B2IDF5</accession>
<dbReference type="OrthoDB" id="17075at10239"/>
<dbReference type="GeneID" id="29069331"/>
<sequence>MNIVQQPWYPALCKAAQLTAGDILSIALGADTIDPEKPFTREEFSERHNFWDAFENAFGDTEDAEFDWNANQAVMWICGMRPYVDETEVGHVLTWRQSQAYNRDLSFTEAYMEASVALQNIFWGESAYVQRSFLTILEKLKQTHKIWRSETAPEHLFVLEYQVVPNQPLV</sequence>
<evidence type="ECO:0000313" key="1">
    <source>
        <dbReference type="EMBL" id="ANZ49291.1"/>
    </source>
</evidence>
<dbReference type="EMBL" id="KX397368">
    <property type="protein sequence ID" value="ANZ49291.1"/>
    <property type="molecule type" value="Genomic_DNA"/>
</dbReference>
<gene>
    <name evidence="1" type="ORF">HUXLEY_209</name>
</gene>
<evidence type="ECO:0000313" key="2">
    <source>
        <dbReference type="Proteomes" id="UP000203302"/>
    </source>
</evidence>
<name>A0A1B2IDF5_9CAUD</name>